<dbReference type="EMBL" id="VUJU01000305">
    <property type="protein sequence ID" value="KAF0771380.1"/>
    <property type="molecule type" value="Genomic_DNA"/>
</dbReference>
<keyword evidence="2" id="KW-1185">Reference proteome</keyword>
<dbReference type="AlphaFoldDB" id="A0A6G0ZK49"/>
<comment type="caution">
    <text evidence="1">The sequence shown here is derived from an EMBL/GenBank/DDBJ whole genome shotgun (WGS) entry which is preliminary data.</text>
</comment>
<protein>
    <submittedName>
        <fullName evidence="1">Envelope fusion protein</fullName>
    </submittedName>
</protein>
<name>A0A6G0ZK49_APHCR</name>
<dbReference type="Proteomes" id="UP000478052">
    <property type="component" value="Unassembled WGS sequence"/>
</dbReference>
<organism evidence="1 2">
    <name type="scientific">Aphis craccivora</name>
    <name type="common">Cowpea aphid</name>
    <dbReference type="NCBI Taxonomy" id="307492"/>
    <lineage>
        <taxon>Eukaryota</taxon>
        <taxon>Metazoa</taxon>
        <taxon>Ecdysozoa</taxon>
        <taxon>Arthropoda</taxon>
        <taxon>Hexapoda</taxon>
        <taxon>Insecta</taxon>
        <taxon>Pterygota</taxon>
        <taxon>Neoptera</taxon>
        <taxon>Paraneoptera</taxon>
        <taxon>Hemiptera</taxon>
        <taxon>Sternorrhyncha</taxon>
        <taxon>Aphidomorpha</taxon>
        <taxon>Aphidoidea</taxon>
        <taxon>Aphididae</taxon>
        <taxon>Aphidini</taxon>
        <taxon>Aphis</taxon>
        <taxon>Aphis</taxon>
    </lineage>
</organism>
<evidence type="ECO:0000313" key="2">
    <source>
        <dbReference type="Proteomes" id="UP000478052"/>
    </source>
</evidence>
<accession>A0A6G0ZK49</accession>
<sequence length="223" mass="25304">MMCFSFNSDGSSLTNYDKFLGHYENTLSQATDQTEQFCVAEFPDLLIYKDQIMITVILVVQSVVAQFDAQYQAITSTLFGCGEGEGNGCWVNKRNAVARCPNNWYFGPQSFGHQYNEIIIVNCENDQESSTHNILEGVRKISINEACKGYATRELLITSTNAENNILDFILTSIIAQQDYRYVTLDLYTMINKNVINIHISDLNLISKTHLQLLELSNIINKR</sequence>
<reference evidence="1 2" key="1">
    <citation type="submission" date="2019-08" db="EMBL/GenBank/DDBJ databases">
        <title>Whole genome of Aphis craccivora.</title>
        <authorList>
            <person name="Voronova N.V."/>
            <person name="Shulinski R.S."/>
            <person name="Bandarenka Y.V."/>
            <person name="Zhorov D.G."/>
            <person name="Warner D."/>
        </authorList>
    </citation>
    <scope>NUCLEOTIDE SEQUENCE [LARGE SCALE GENOMIC DNA]</scope>
    <source>
        <strain evidence="1">180601</strain>
        <tissue evidence="1">Whole Body</tissue>
    </source>
</reference>
<gene>
    <name evidence="1" type="ORF">FWK35_00007929</name>
</gene>
<evidence type="ECO:0000313" key="1">
    <source>
        <dbReference type="EMBL" id="KAF0771380.1"/>
    </source>
</evidence>
<proteinExistence type="predicted"/>